<organism evidence="1 2">
    <name type="scientific">Haloarcula vallismortis tailed virus 1</name>
    <dbReference type="NCBI Taxonomy" id="1262528"/>
    <lineage>
        <taxon>Viruses</taxon>
        <taxon>Duplodnaviria</taxon>
        <taxon>Heunggongvirae</taxon>
        <taxon>Uroviricota</taxon>
        <taxon>Caudoviricetes</taxon>
        <taxon>Thumleimavirales</taxon>
        <taxon>Druskaviridae</taxon>
        <taxon>Tredecimvirus</taxon>
        <taxon>Tredecimvirus thailandense</taxon>
        <taxon>Tredecimvirus HVTV1</taxon>
    </lineage>
</organism>
<name>L7TNW7_9CAUD</name>
<dbReference type="RefSeq" id="YP_007379073.1">
    <property type="nucleotide sequence ID" value="NC_020158.1"/>
</dbReference>
<dbReference type="GeneID" id="14477409"/>
<evidence type="ECO:0000313" key="2">
    <source>
        <dbReference type="Proteomes" id="UP000011137"/>
    </source>
</evidence>
<sequence>MSEQSFVDEVREPETPSALAEIMQRRSLENIFLAWQPRRDDFWRCYWDAKCE</sequence>
<dbReference type="KEGG" id="vg:14477409"/>
<accession>L7TNW7</accession>
<gene>
    <name evidence="1" type="primary">168</name>
    <name evidence="1" type="ORF">HVTV1_168</name>
</gene>
<reference evidence="1 2" key="1">
    <citation type="journal article" date="2013" name="J. Virol.">
        <title>Insights into head-tailed viruses infecting extremely halophilic archaea.</title>
        <authorList>
            <person name="Pietila M.K."/>
            <person name="Laurinmaki P."/>
            <person name="Russell D.A."/>
            <person name="Ko C.C."/>
            <person name="Jacobs-Sera D."/>
            <person name="Butcher S.J."/>
            <person name="Bamford D.H."/>
            <person name="Hendrix R.W."/>
        </authorList>
    </citation>
    <scope>NUCLEOTIDE SEQUENCE [LARGE SCALE GENOMIC DNA]</scope>
</reference>
<protein>
    <submittedName>
        <fullName evidence="1">Uncharacterized protein</fullName>
    </submittedName>
</protein>
<proteinExistence type="predicted"/>
<dbReference type="Proteomes" id="UP000011137">
    <property type="component" value="Segment"/>
</dbReference>
<evidence type="ECO:0000313" key="1">
    <source>
        <dbReference type="EMBL" id="AGC34537.1"/>
    </source>
</evidence>
<dbReference type="EMBL" id="KC117377">
    <property type="protein sequence ID" value="AGC34537.1"/>
    <property type="molecule type" value="Genomic_DNA"/>
</dbReference>
<keyword evidence="2" id="KW-1185">Reference proteome</keyword>
<dbReference type="OrthoDB" id="28688at10239"/>